<reference evidence="2" key="1">
    <citation type="journal article" date="2023" name="Genome Biol. Evol.">
        <title>First Whole Genome Sequence and Flow Cytometry Genome Size Data for the Lichen-Forming Fungus Ramalina farinacea (Ascomycota).</title>
        <authorList>
            <person name="Llewellyn T."/>
            <person name="Mian S."/>
            <person name="Hill R."/>
            <person name="Leitch I.J."/>
            <person name="Gaya E."/>
        </authorList>
    </citation>
    <scope>NUCLEOTIDE SEQUENCE</scope>
    <source>
        <strain evidence="2">LIQ254RAFAR</strain>
    </source>
</reference>
<feature type="compositionally biased region" description="Low complexity" evidence="1">
    <location>
        <begin position="54"/>
        <end position="66"/>
    </location>
</feature>
<dbReference type="AlphaFoldDB" id="A0AA43TXA0"/>
<comment type="caution">
    <text evidence="2">The sequence shown here is derived from an EMBL/GenBank/DDBJ whole genome shotgun (WGS) entry which is preliminary data.</text>
</comment>
<proteinExistence type="predicted"/>
<feature type="region of interest" description="Disordered" evidence="1">
    <location>
        <begin position="37"/>
        <end position="94"/>
    </location>
</feature>
<accession>A0AA43TXA0</accession>
<protein>
    <submittedName>
        <fullName evidence="2">Uncharacterized protein</fullName>
    </submittedName>
</protein>
<feature type="compositionally biased region" description="Polar residues" evidence="1">
    <location>
        <begin position="71"/>
        <end position="81"/>
    </location>
</feature>
<feature type="compositionally biased region" description="Polar residues" evidence="1">
    <location>
        <begin position="44"/>
        <end position="53"/>
    </location>
</feature>
<evidence type="ECO:0000256" key="1">
    <source>
        <dbReference type="SAM" id="MobiDB-lite"/>
    </source>
</evidence>
<dbReference type="Proteomes" id="UP001161017">
    <property type="component" value="Unassembled WGS sequence"/>
</dbReference>
<sequence length="221" mass="24292">MIKSSPIWLDLQAFCSTTRTLLRREDDGESRTCLAVADAKRSRLSSGPRSPATNGPSSNGPAGGSARAEQESVSENGSGQAAITPPPGLEGANQGADVSRTVEMHYNIITARQPRLCNVTWTHGGLSNRTWAGLLQETSQYIEGANVEGITFTLQMRDATYTTFVDRQDENTFIHMRNRWMRIIKEEMAEGISSVFEVELEPKHGARFGKVELDADFDITL</sequence>
<keyword evidence="3" id="KW-1185">Reference proteome</keyword>
<name>A0AA43TXA0_9LECA</name>
<dbReference type="EMBL" id="JAPUFD010000014">
    <property type="protein sequence ID" value="MDI1491343.1"/>
    <property type="molecule type" value="Genomic_DNA"/>
</dbReference>
<evidence type="ECO:0000313" key="2">
    <source>
        <dbReference type="EMBL" id="MDI1491343.1"/>
    </source>
</evidence>
<evidence type="ECO:0000313" key="3">
    <source>
        <dbReference type="Proteomes" id="UP001161017"/>
    </source>
</evidence>
<gene>
    <name evidence="2" type="ORF">OHK93_002552</name>
</gene>
<organism evidence="2 3">
    <name type="scientific">Ramalina farinacea</name>
    <dbReference type="NCBI Taxonomy" id="258253"/>
    <lineage>
        <taxon>Eukaryota</taxon>
        <taxon>Fungi</taxon>
        <taxon>Dikarya</taxon>
        <taxon>Ascomycota</taxon>
        <taxon>Pezizomycotina</taxon>
        <taxon>Lecanoromycetes</taxon>
        <taxon>OSLEUM clade</taxon>
        <taxon>Lecanoromycetidae</taxon>
        <taxon>Lecanorales</taxon>
        <taxon>Lecanorineae</taxon>
        <taxon>Ramalinaceae</taxon>
        <taxon>Ramalina</taxon>
    </lineage>
</organism>